<evidence type="ECO:0000256" key="5">
    <source>
        <dbReference type="ARBA" id="ARBA00007383"/>
    </source>
</evidence>
<evidence type="ECO:0000256" key="2">
    <source>
        <dbReference type="ARBA" id="ARBA00001946"/>
    </source>
</evidence>
<dbReference type="EC" id="3.1.26.4" evidence="13"/>
<keyword evidence="11" id="KW-0464">Manganese</keyword>
<protein>
    <recommendedName>
        <fullName evidence="13">Ribonuclease</fullName>
        <ecNumber evidence="13">3.1.26.4</ecNumber>
    </recommendedName>
</protein>
<dbReference type="Pfam" id="PF01351">
    <property type="entry name" value="RNase_HII"/>
    <property type="match status" value="1"/>
</dbReference>
<feature type="domain" description="RNase H type-2" evidence="14">
    <location>
        <begin position="20"/>
        <end position="239"/>
    </location>
</feature>
<dbReference type="InterPro" id="IPR001352">
    <property type="entry name" value="RNase_HII/HIII"/>
</dbReference>
<evidence type="ECO:0000256" key="12">
    <source>
        <dbReference type="PROSITE-ProRule" id="PRU01319"/>
    </source>
</evidence>
<keyword evidence="9 12" id="KW-0255">Endonuclease</keyword>
<dbReference type="PROSITE" id="PS51975">
    <property type="entry name" value="RNASE_H_2"/>
    <property type="match status" value="1"/>
</dbReference>
<sequence length="239" mass="24757">MSPAIRPNRQVETELLAAHELVGGLDEVGRGSLAGPVTVGLAVVSHSTVNEFPAGLADSKQLTARRRQALVQPCQDWLADYAIAHASPAEIDALGIVGALRLAGRRALAQLASRGHLPSVIILDGVADWLTAPEAKLCSGIHAPAGAEDSAAELPAVLPPEAVPPVRLEVKGDARCAVVAAASVLAKVQRDAIMTALDDPGYGWASNKGYASAAHQQGLARLGASAQHRRSWRLPGLNA</sequence>
<dbReference type="SUPFAM" id="SSF53098">
    <property type="entry name" value="Ribonuclease H-like"/>
    <property type="match status" value="1"/>
</dbReference>
<dbReference type="RefSeq" id="WP_111835628.1">
    <property type="nucleotide sequence ID" value="NZ_UAPQ01000001.1"/>
</dbReference>
<dbReference type="CDD" id="cd07182">
    <property type="entry name" value="RNase_HII_bacteria_HII_like"/>
    <property type="match status" value="1"/>
</dbReference>
<keyword evidence="15" id="KW-0012">Acyltransferase</keyword>
<comment type="cofactor">
    <cofactor evidence="12">
        <name>Mn(2+)</name>
        <dbReference type="ChEBI" id="CHEBI:29035"/>
    </cofactor>
    <cofactor evidence="12">
        <name>Mg(2+)</name>
        <dbReference type="ChEBI" id="CHEBI:18420"/>
    </cofactor>
    <text evidence="12">Manganese or magnesium. Binds 1 divalent metal ion per monomer in the absence of substrate. May bind a second metal ion after substrate binding.</text>
</comment>
<evidence type="ECO:0000256" key="11">
    <source>
        <dbReference type="ARBA" id="ARBA00023211"/>
    </source>
</evidence>
<evidence type="ECO:0000313" key="16">
    <source>
        <dbReference type="Proteomes" id="UP000250006"/>
    </source>
</evidence>
<evidence type="ECO:0000259" key="14">
    <source>
        <dbReference type="PROSITE" id="PS51975"/>
    </source>
</evidence>
<feature type="binding site" evidence="12">
    <location>
        <position position="26"/>
    </location>
    <ligand>
        <name>a divalent metal cation</name>
        <dbReference type="ChEBI" id="CHEBI:60240"/>
    </ligand>
</feature>
<evidence type="ECO:0000313" key="15">
    <source>
        <dbReference type="EMBL" id="SPT52651.1"/>
    </source>
</evidence>
<dbReference type="InterPro" id="IPR036397">
    <property type="entry name" value="RNaseH_sf"/>
</dbReference>
<reference evidence="15 16" key="1">
    <citation type="submission" date="2018-06" db="EMBL/GenBank/DDBJ databases">
        <authorList>
            <consortium name="Pathogen Informatics"/>
            <person name="Doyle S."/>
        </authorList>
    </citation>
    <scope>NUCLEOTIDE SEQUENCE [LARGE SCALE GENOMIC DNA]</scope>
    <source>
        <strain evidence="15 16">NCTC11535</strain>
    </source>
</reference>
<comment type="function">
    <text evidence="3 13">Endonuclease that specifically degrades the RNA of RNA-DNA hybrids.</text>
</comment>
<comment type="catalytic activity">
    <reaction evidence="1 12 13">
        <text>Endonucleolytic cleavage to 5'-phosphomonoester.</text>
        <dbReference type="EC" id="3.1.26.4"/>
    </reaction>
</comment>
<dbReference type="PANTHER" id="PTHR10954:SF18">
    <property type="entry name" value="RIBONUCLEASE HII"/>
    <property type="match status" value="1"/>
</dbReference>
<dbReference type="InterPro" id="IPR012337">
    <property type="entry name" value="RNaseH-like_sf"/>
</dbReference>
<dbReference type="NCBIfam" id="NF000595">
    <property type="entry name" value="PRK00015.1-3"/>
    <property type="match status" value="1"/>
</dbReference>
<evidence type="ECO:0000256" key="10">
    <source>
        <dbReference type="ARBA" id="ARBA00022801"/>
    </source>
</evidence>
<evidence type="ECO:0000256" key="13">
    <source>
        <dbReference type="RuleBase" id="RU003515"/>
    </source>
</evidence>
<comment type="similarity">
    <text evidence="5 13">Belongs to the RNase HII family.</text>
</comment>
<dbReference type="GO" id="GO:0016746">
    <property type="term" value="F:acyltransferase activity"/>
    <property type="evidence" value="ECO:0007669"/>
    <property type="project" value="UniProtKB-KW"/>
</dbReference>
<dbReference type="EMBL" id="UAPQ01000001">
    <property type="protein sequence ID" value="SPT52651.1"/>
    <property type="molecule type" value="Genomic_DNA"/>
</dbReference>
<organism evidence="15 16">
    <name type="scientific">Actinomyces bovis</name>
    <dbReference type="NCBI Taxonomy" id="1658"/>
    <lineage>
        <taxon>Bacteria</taxon>
        <taxon>Bacillati</taxon>
        <taxon>Actinomycetota</taxon>
        <taxon>Actinomycetes</taxon>
        <taxon>Actinomycetales</taxon>
        <taxon>Actinomycetaceae</taxon>
        <taxon>Actinomyces</taxon>
    </lineage>
</organism>
<keyword evidence="7 12" id="KW-0540">Nuclease</keyword>
<evidence type="ECO:0000256" key="4">
    <source>
        <dbReference type="ARBA" id="ARBA00004496"/>
    </source>
</evidence>
<dbReference type="InterPro" id="IPR022898">
    <property type="entry name" value="RNase_HII"/>
</dbReference>
<keyword evidence="8 12" id="KW-0479">Metal-binding</keyword>
<evidence type="ECO:0000256" key="7">
    <source>
        <dbReference type="ARBA" id="ARBA00022722"/>
    </source>
</evidence>
<dbReference type="Gene3D" id="3.30.420.10">
    <property type="entry name" value="Ribonuclease H-like superfamily/Ribonuclease H"/>
    <property type="match status" value="1"/>
</dbReference>
<name>A0ABY1VKM1_9ACTO</name>
<comment type="subcellular location">
    <subcellularLocation>
        <location evidence="4">Cytoplasm</location>
    </subcellularLocation>
</comment>
<evidence type="ECO:0000256" key="6">
    <source>
        <dbReference type="ARBA" id="ARBA00022490"/>
    </source>
</evidence>
<keyword evidence="16" id="KW-1185">Reference proteome</keyword>
<gene>
    <name evidence="15" type="primary">rnhB</name>
    <name evidence="15" type="ORF">NCTC11535_00302</name>
</gene>
<keyword evidence="15" id="KW-0808">Transferase</keyword>
<comment type="cofactor">
    <cofactor evidence="2">
        <name>Mg(2+)</name>
        <dbReference type="ChEBI" id="CHEBI:18420"/>
    </cofactor>
</comment>
<keyword evidence="10 12" id="KW-0378">Hydrolase</keyword>
<accession>A0ABY1VKM1</accession>
<comment type="caution">
    <text evidence="15">The sequence shown here is derived from an EMBL/GenBank/DDBJ whole genome shotgun (WGS) entry which is preliminary data.</text>
</comment>
<dbReference type="Proteomes" id="UP000250006">
    <property type="component" value="Unassembled WGS sequence"/>
</dbReference>
<dbReference type="GO" id="GO:0004523">
    <property type="term" value="F:RNA-DNA hybrid ribonuclease activity"/>
    <property type="evidence" value="ECO:0007669"/>
    <property type="project" value="UniProtKB-EC"/>
</dbReference>
<evidence type="ECO:0000256" key="3">
    <source>
        <dbReference type="ARBA" id="ARBA00004065"/>
    </source>
</evidence>
<feature type="binding site" evidence="12">
    <location>
        <position position="27"/>
    </location>
    <ligand>
        <name>a divalent metal cation</name>
        <dbReference type="ChEBI" id="CHEBI:60240"/>
    </ligand>
</feature>
<dbReference type="PANTHER" id="PTHR10954">
    <property type="entry name" value="RIBONUCLEASE H2 SUBUNIT A"/>
    <property type="match status" value="1"/>
</dbReference>
<evidence type="ECO:0000256" key="9">
    <source>
        <dbReference type="ARBA" id="ARBA00022759"/>
    </source>
</evidence>
<evidence type="ECO:0000256" key="1">
    <source>
        <dbReference type="ARBA" id="ARBA00000077"/>
    </source>
</evidence>
<dbReference type="InterPro" id="IPR024567">
    <property type="entry name" value="RNase_HII/HIII_dom"/>
</dbReference>
<evidence type="ECO:0000256" key="8">
    <source>
        <dbReference type="ARBA" id="ARBA00022723"/>
    </source>
</evidence>
<proteinExistence type="inferred from homology"/>
<feature type="binding site" evidence="12">
    <location>
        <position position="124"/>
    </location>
    <ligand>
        <name>a divalent metal cation</name>
        <dbReference type="ChEBI" id="CHEBI:60240"/>
    </ligand>
</feature>
<keyword evidence="6" id="KW-0963">Cytoplasm</keyword>